<evidence type="ECO:0000313" key="2">
    <source>
        <dbReference type="Proteomes" id="UP000195807"/>
    </source>
</evidence>
<evidence type="ECO:0000313" key="1">
    <source>
        <dbReference type="EMBL" id="ARU15629.1"/>
    </source>
</evidence>
<dbReference type="RefSeq" id="WP_066843434.1">
    <property type="nucleotide sequence ID" value="NZ_CP019602.1"/>
</dbReference>
<protein>
    <submittedName>
        <fullName evidence="1">Uncharacterized protein</fullName>
    </submittedName>
</protein>
<sequence>MSEELQEAAEVRARTERLIDTLGGAGMTQRAIVVGMQLALTERLLTADGAAAAARFLRDQADQVEAWGPDYLAALQS</sequence>
<gene>
    <name evidence="1" type="ORF">A9D14_04835</name>
</gene>
<keyword evidence="2" id="KW-1185">Reference proteome</keyword>
<dbReference type="Proteomes" id="UP000195807">
    <property type="component" value="Chromosome"/>
</dbReference>
<dbReference type="EMBL" id="CP019602">
    <property type="protein sequence ID" value="ARU15629.1"/>
    <property type="molecule type" value="Genomic_DNA"/>
</dbReference>
<proteinExistence type="predicted"/>
<reference evidence="1 2" key="1">
    <citation type="submission" date="2017-01" db="EMBL/GenBank/DDBJ databases">
        <title>Complete genome sequence of esterase-producing bacterium Croceicoccus marinus E4A9.</title>
        <authorList>
            <person name="Wu Y.-H."/>
            <person name="Cheng H."/>
            <person name="Xu L."/>
            <person name="Huo Y.-Y."/>
            <person name="Wang C.-S."/>
            <person name="Xu X.-W."/>
        </authorList>
    </citation>
    <scope>NUCLEOTIDE SEQUENCE [LARGE SCALE GENOMIC DNA]</scope>
    <source>
        <strain evidence="1 2">E4A9</strain>
    </source>
</reference>
<name>A0A1Z1FA00_9SPHN</name>
<dbReference type="KEGG" id="cman:A9D14_04835"/>
<dbReference type="AlphaFoldDB" id="A0A1Z1FA00"/>
<dbReference type="STRING" id="450378.GCA_001661675_00968"/>
<accession>A0A1Z1FA00</accession>
<organism evidence="1 2">
    <name type="scientific">Croceicoccus marinus</name>
    <dbReference type="NCBI Taxonomy" id="450378"/>
    <lineage>
        <taxon>Bacteria</taxon>
        <taxon>Pseudomonadati</taxon>
        <taxon>Pseudomonadota</taxon>
        <taxon>Alphaproteobacteria</taxon>
        <taxon>Sphingomonadales</taxon>
        <taxon>Erythrobacteraceae</taxon>
        <taxon>Croceicoccus</taxon>
    </lineage>
</organism>